<feature type="domain" description="CheW-like" evidence="1">
    <location>
        <begin position="10"/>
        <end position="149"/>
    </location>
</feature>
<dbReference type="SMART" id="SM00260">
    <property type="entry name" value="CheW"/>
    <property type="match status" value="1"/>
</dbReference>
<dbReference type="GO" id="GO:0007165">
    <property type="term" value="P:signal transduction"/>
    <property type="evidence" value="ECO:0007669"/>
    <property type="project" value="InterPro"/>
</dbReference>
<proteinExistence type="predicted"/>
<dbReference type="Proteomes" id="UP000199233">
    <property type="component" value="Unassembled WGS sequence"/>
</dbReference>
<dbReference type="InterPro" id="IPR039315">
    <property type="entry name" value="CheW"/>
</dbReference>
<dbReference type="Gene3D" id="2.40.50.180">
    <property type="entry name" value="CheA-289, Domain 4"/>
    <property type="match status" value="1"/>
</dbReference>
<name>A0A1H9ASQ2_9GAMM</name>
<dbReference type="GO" id="GO:0006935">
    <property type="term" value="P:chemotaxis"/>
    <property type="evidence" value="ECO:0007669"/>
    <property type="project" value="InterPro"/>
</dbReference>
<dbReference type="PANTHER" id="PTHR22617">
    <property type="entry name" value="CHEMOTAXIS SENSOR HISTIDINE KINASE-RELATED"/>
    <property type="match status" value="1"/>
</dbReference>
<evidence type="ECO:0000313" key="2">
    <source>
        <dbReference type="EMBL" id="SEP79852.1"/>
    </source>
</evidence>
<keyword evidence="3" id="KW-1185">Reference proteome</keyword>
<accession>A0A1H9ASQ2</accession>
<evidence type="ECO:0000313" key="3">
    <source>
        <dbReference type="Proteomes" id="UP000199233"/>
    </source>
</evidence>
<reference evidence="2 3" key="1">
    <citation type="submission" date="2016-10" db="EMBL/GenBank/DDBJ databases">
        <authorList>
            <person name="de Groot N.N."/>
        </authorList>
    </citation>
    <scope>NUCLEOTIDE SEQUENCE [LARGE SCALE GENOMIC DNA]</scope>
    <source>
        <strain evidence="2 3">DSM 25927</strain>
    </source>
</reference>
<dbReference type="RefSeq" id="WP_177188806.1">
    <property type="nucleotide sequence ID" value="NZ_FOFS01000001.1"/>
</dbReference>
<dbReference type="PROSITE" id="PS50851">
    <property type="entry name" value="CHEW"/>
    <property type="match status" value="1"/>
</dbReference>
<dbReference type="Gene3D" id="2.30.30.40">
    <property type="entry name" value="SH3 Domains"/>
    <property type="match status" value="1"/>
</dbReference>
<dbReference type="EMBL" id="FOFS01000001">
    <property type="protein sequence ID" value="SEP79852.1"/>
    <property type="molecule type" value="Genomic_DNA"/>
</dbReference>
<sequence length="149" mass="15982">MGDAIRMQPAQRWVCFVAAGQNYGLPILKVMEVLRVSAIEAVPGAPHSVVGVINLRGQVLTVLDLRQRLGLQGHTPLDTHEARIVITDCGEELLGLLVDSVADVRKLLPSDQQEAPAVHQIPSTVRVLGVVNDNQGFLTLLDPDSLAPG</sequence>
<dbReference type="SUPFAM" id="SSF50341">
    <property type="entry name" value="CheW-like"/>
    <property type="match status" value="1"/>
</dbReference>
<dbReference type="GO" id="GO:0005829">
    <property type="term" value="C:cytosol"/>
    <property type="evidence" value="ECO:0007669"/>
    <property type="project" value="TreeGrafter"/>
</dbReference>
<dbReference type="InterPro" id="IPR036061">
    <property type="entry name" value="CheW-like_dom_sf"/>
</dbReference>
<dbReference type="STRING" id="489703.SAMN04488038_101525"/>
<dbReference type="AlphaFoldDB" id="A0A1H9ASQ2"/>
<gene>
    <name evidence="2" type="ORF">SAMN04488038_101525</name>
</gene>
<protein>
    <submittedName>
        <fullName evidence="2">Purine-binding chemotaxis protein CheW</fullName>
    </submittedName>
</protein>
<dbReference type="Pfam" id="PF01584">
    <property type="entry name" value="CheW"/>
    <property type="match status" value="1"/>
</dbReference>
<dbReference type="PANTHER" id="PTHR22617:SF23">
    <property type="entry name" value="CHEMOTAXIS PROTEIN CHEW"/>
    <property type="match status" value="1"/>
</dbReference>
<organism evidence="2 3">
    <name type="scientific">Solimonas aquatica</name>
    <dbReference type="NCBI Taxonomy" id="489703"/>
    <lineage>
        <taxon>Bacteria</taxon>
        <taxon>Pseudomonadati</taxon>
        <taxon>Pseudomonadota</taxon>
        <taxon>Gammaproteobacteria</taxon>
        <taxon>Nevskiales</taxon>
        <taxon>Nevskiaceae</taxon>
        <taxon>Solimonas</taxon>
    </lineage>
</organism>
<dbReference type="InterPro" id="IPR002545">
    <property type="entry name" value="CheW-lke_dom"/>
</dbReference>
<evidence type="ECO:0000259" key="1">
    <source>
        <dbReference type="PROSITE" id="PS50851"/>
    </source>
</evidence>